<comment type="caution">
    <text evidence="1">The sequence shown here is derived from an EMBL/GenBank/DDBJ whole genome shotgun (WGS) entry which is preliminary data.</text>
</comment>
<evidence type="ECO:0000313" key="1">
    <source>
        <dbReference type="EMBL" id="KAE9289845.1"/>
    </source>
</evidence>
<proteinExistence type="predicted"/>
<evidence type="ECO:0000313" key="2">
    <source>
        <dbReference type="Proteomes" id="UP000434957"/>
    </source>
</evidence>
<accession>A0A6A4CG94</accession>
<organism evidence="1 2">
    <name type="scientific">Phytophthora rubi</name>
    <dbReference type="NCBI Taxonomy" id="129364"/>
    <lineage>
        <taxon>Eukaryota</taxon>
        <taxon>Sar</taxon>
        <taxon>Stramenopiles</taxon>
        <taxon>Oomycota</taxon>
        <taxon>Peronosporomycetes</taxon>
        <taxon>Peronosporales</taxon>
        <taxon>Peronosporaceae</taxon>
        <taxon>Phytophthora</taxon>
    </lineage>
</organism>
<dbReference type="EMBL" id="QXFT01003057">
    <property type="protein sequence ID" value="KAE9289845.1"/>
    <property type="molecule type" value="Genomic_DNA"/>
</dbReference>
<keyword evidence="2" id="KW-1185">Reference proteome</keyword>
<sequence>MPSSSTQFQLTASANLRGHTAALAPNHHGNSPTWAMAWPMAILNPEADSAATLATGSEAKQRQLAEAGYKHVEGAPAPLVLELPHFS</sequence>
<name>A0A6A4CG94_9STRA</name>
<dbReference type="AlphaFoldDB" id="A0A6A4CG94"/>
<gene>
    <name evidence="1" type="ORF">PR003_g25439</name>
</gene>
<protein>
    <submittedName>
        <fullName evidence="1">Uncharacterized protein</fullName>
    </submittedName>
</protein>
<dbReference type="Proteomes" id="UP000434957">
    <property type="component" value="Unassembled WGS sequence"/>
</dbReference>
<reference evidence="1 2" key="1">
    <citation type="submission" date="2018-08" db="EMBL/GenBank/DDBJ databases">
        <title>Genomic investigation of the strawberry pathogen Phytophthora fragariae indicates pathogenicity is determined by transcriptional variation in three key races.</title>
        <authorList>
            <person name="Adams T.M."/>
            <person name="Armitage A.D."/>
            <person name="Sobczyk M.K."/>
            <person name="Bates H.J."/>
            <person name="Dunwell J.M."/>
            <person name="Nellist C.F."/>
            <person name="Harrison R.J."/>
        </authorList>
    </citation>
    <scope>NUCLEOTIDE SEQUENCE [LARGE SCALE GENOMIC DNA]</scope>
    <source>
        <strain evidence="1 2">SCRP333</strain>
    </source>
</reference>